<evidence type="ECO:0000313" key="9">
    <source>
        <dbReference type="Proteomes" id="UP000034841"/>
    </source>
</evidence>
<dbReference type="AlphaFoldDB" id="A0A0F8DC24"/>
<dbReference type="GO" id="GO:0003755">
    <property type="term" value="F:peptidyl-prolyl cis-trans isomerase activity"/>
    <property type="evidence" value="ECO:0007669"/>
    <property type="project" value="UniProtKB-KW"/>
</dbReference>
<evidence type="ECO:0000313" key="8">
    <source>
        <dbReference type="EMBL" id="KKF93539.1"/>
    </source>
</evidence>
<dbReference type="EMBL" id="LBBL01000234">
    <property type="protein sequence ID" value="KKF93539.1"/>
    <property type="molecule type" value="Genomic_DNA"/>
</dbReference>
<dbReference type="PANTHER" id="PTHR10516">
    <property type="entry name" value="PEPTIDYL-PROLYL CIS-TRANS ISOMERASE"/>
    <property type="match status" value="1"/>
</dbReference>
<dbReference type="Pfam" id="PF00254">
    <property type="entry name" value="FKBP_C"/>
    <property type="match status" value="1"/>
</dbReference>
<sequence>MEARQMQKRVLKEGKGDTPCPGDTVVIEYAGFLKDDTKPEQKGKKFDGQPTFTTPIGVGCLIQGWEEGVIKMKVGEKAVLDIPSHMGYKEKGFSNIIPPNSDLIFDVHLKEIIKKN</sequence>
<dbReference type="Gene3D" id="3.10.50.40">
    <property type="match status" value="1"/>
</dbReference>
<dbReference type="Proteomes" id="UP000034841">
    <property type="component" value="Unassembled WGS sequence"/>
</dbReference>
<evidence type="ECO:0000256" key="3">
    <source>
        <dbReference type="ARBA" id="ARBA00023110"/>
    </source>
</evidence>
<comment type="similarity">
    <text evidence="5">Belongs to the FKBP-type PPIase family. FKBP1 subfamily.</text>
</comment>
<evidence type="ECO:0000256" key="6">
    <source>
        <dbReference type="PROSITE-ProRule" id="PRU00277"/>
    </source>
</evidence>
<evidence type="ECO:0000256" key="4">
    <source>
        <dbReference type="ARBA" id="ARBA00023235"/>
    </source>
</evidence>
<keyword evidence="4 6" id="KW-0413">Isomerase</keyword>
<reference evidence="8 9" key="1">
    <citation type="submission" date="2015-04" db="EMBL/GenBank/DDBJ databases">
        <title>Genome sequence of Ceratocystis platani, a major pathogen of plane trees.</title>
        <authorList>
            <person name="Belbahri L."/>
        </authorList>
    </citation>
    <scope>NUCLEOTIDE SEQUENCE [LARGE SCALE GENOMIC DNA]</scope>
    <source>
        <strain evidence="8 9">CFO</strain>
    </source>
</reference>
<keyword evidence="9" id="KW-1185">Reference proteome</keyword>
<gene>
    <name evidence="8" type="primary">fkr-3</name>
    <name evidence="8" type="ORF">CFO_g4126</name>
</gene>
<dbReference type="InterPro" id="IPR046357">
    <property type="entry name" value="PPIase_dom_sf"/>
</dbReference>
<dbReference type="InterPro" id="IPR001179">
    <property type="entry name" value="PPIase_FKBP_dom"/>
</dbReference>
<feature type="domain" description="PPIase FKBP-type" evidence="7">
    <location>
        <begin position="22"/>
        <end position="113"/>
    </location>
</feature>
<dbReference type="PANTHER" id="PTHR10516:SF443">
    <property type="entry name" value="FK506-BINDING PROTEIN 59-RELATED"/>
    <property type="match status" value="1"/>
</dbReference>
<evidence type="ECO:0000259" key="7">
    <source>
        <dbReference type="PROSITE" id="PS50059"/>
    </source>
</evidence>
<evidence type="ECO:0000256" key="1">
    <source>
        <dbReference type="ARBA" id="ARBA00000971"/>
    </source>
</evidence>
<dbReference type="EC" id="5.2.1.8" evidence="2 6"/>
<dbReference type="InterPro" id="IPR050689">
    <property type="entry name" value="FKBP-type_PPIase"/>
</dbReference>
<proteinExistence type="inferred from homology"/>
<organism evidence="8 9">
    <name type="scientific">Ceratocystis fimbriata f. sp. platani</name>
    <dbReference type="NCBI Taxonomy" id="88771"/>
    <lineage>
        <taxon>Eukaryota</taxon>
        <taxon>Fungi</taxon>
        <taxon>Dikarya</taxon>
        <taxon>Ascomycota</taxon>
        <taxon>Pezizomycotina</taxon>
        <taxon>Sordariomycetes</taxon>
        <taxon>Hypocreomycetidae</taxon>
        <taxon>Microascales</taxon>
        <taxon>Ceratocystidaceae</taxon>
        <taxon>Ceratocystis</taxon>
    </lineage>
</organism>
<comment type="caution">
    <text evidence="8">The sequence shown here is derived from an EMBL/GenBank/DDBJ whole genome shotgun (WGS) entry which is preliminary data.</text>
</comment>
<dbReference type="GO" id="GO:0005737">
    <property type="term" value="C:cytoplasm"/>
    <property type="evidence" value="ECO:0007669"/>
    <property type="project" value="TreeGrafter"/>
</dbReference>
<dbReference type="PROSITE" id="PS50059">
    <property type="entry name" value="FKBP_PPIASE"/>
    <property type="match status" value="1"/>
</dbReference>
<dbReference type="SUPFAM" id="SSF54534">
    <property type="entry name" value="FKBP-like"/>
    <property type="match status" value="1"/>
</dbReference>
<protein>
    <recommendedName>
        <fullName evidence="2 6">peptidylprolyl isomerase</fullName>
        <ecNumber evidence="2 6">5.2.1.8</ecNumber>
    </recommendedName>
</protein>
<evidence type="ECO:0000256" key="5">
    <source>
        <dbReference type="ARBA" id="ARBA00038106"/>
    </source>
</evidence>
<evidence type="ECO:0000256" key="2">
    <source>
        <dbReference type="ARBA" id="ARBA00013194"/>
    </source>
</evidence>
<name>A0A0F8DC24_CERFI</name>
<dbReference type="OrthoDB" id="1902587at2759"/>
<comment type="catalytic activity">
    <reaction evidence="1 6">
        <text>[protein]-peptidylproline (omega=180) = [protein]-peptidylproline (omega=0)</text>
        <dbReference type="Rhea" id="RHEA:16237"/>
        <dbReference type="Rhea" id="RHEA-COMP:10747"/>
        <dbReference type="Rhea" id="RHEA-COMP:10748"/>
        <dbReference type="ChEBI" id="CHEBI:83833"/>
        <dbReference type="ChEBI" id="CHEBI:83834"/>
        <dbReference type="EC" id="5.2.1.8"/>
    </reaction>
</comment>
<keyword evidence="3 6" id="KW-0697">Rotamase</keyword>
<accession>A0A0F8DC24</accession>